<evidence type="ECO:0000256" key="1">
    <source>
        <dbReference type="ARBA" id="ARBA00023015"/>
    </source>
</evidence>
<dbReference type="AlphaFoldDB" id="A0A1C5J9C7"/>
<dbReference type="SMART" id="SM01043">
    <property type="entry name" value="BTAD"/>
    <property type="match status" value="1"/>
</dbReference>
<proteinExistence type="predicted"/>
<dbReference type="GO" id="GO:0003677">
    <property type="term" value="F:DNA binding"/>
    <property type="evidence" value="ECO:0007669"/>
    <property type="project" value="UniProtKB-KW"/>
</dbReference>
<evidence type="ECO:0000313" key="5">
    <source>
        <dbReference type="EMBL" id="SCG67175.1"/>
    </source>
</evidence>
<dbReference type="Proteomes" id="UP000198210">
    <property type="component" value="Chromosome I"/>
</dbReference>
<dbReference type="InterPro" id="IPR016032">
    <property type="entry name" value="Sig_transdc_resp-reg_C-effctor"/>
</dbReference>
<protein>
    <submittedName>
        <fullName evidence="5">DNA-binding transcriptional activator of the SARP family</fullName>
    </submittedName>
</protein>
<dbReference type="PANTHER" id="PTHR35807:SF1">
    <property type="entry name" value="TRANSCRIPTIONAL REGULATOR REDD"/>
    <property type="match status" value="1"/>
</dbReference>
<feature type="domain" description="Bacterial transcriptional activator" evidence="4">
    <location>
        <begin position="95"/>
        <end position="240"/>
    </location>
</feature>
<feature type="region of interest" description="Disordered" evidence="3">
    <location>
        <begin position="247"/>
        <end position="299"/>
    </location>
</feature>
<dbReference type="Gene3D" id="1.25.40.10">
    <property type="entry name" value="Tetratricopeptide repeat domain"/>
    <property type="match status" value="1"/>
</dbReference>
<dbReference type="InterPro" id="IPR005158">
    <property type="entry name" value="BTAD"/>
</dbReference>
<dbReference type="InterPro" id="IPR049052">
    <property type="entry name" value="nSTAND1"/>
</dbReference>
<reference evidence="5 6" key="1">
    <citation type="submission" date="2016-06" db="EMBL/GenBank/DDBJ databases">
        <authorList>
            <person name="Kjaerup R.B."/>
            <person name="Dalgaard T.S."/>
            <person name="Juul-Madsen H.R."/>
        </authorList>
    </citation>
    <scope>NUCLEOTIDE SEQUENCE [LARGE SCALE GENOMIC DNA]</scope>
    <source>
        <strain evidence="5 6">DSM 45097</strain>
    </source>
</reference>
<name>A0A1C5J9C7_9ACTN</name>
<dbReference type="Gene3D" id="3.40.50.300">
    <property type="entry name" value="P-loop containing nucleotide triphosphate hydrolases"/>
    <property type="match status" value="1"/>
</dbReference>
<dbReference type="SUPFAM" id="SSF52540">
    <property type="entry name" value="P-loop containing nucleoside triphosphate hydrolases"/>
    <property type="match status" value="1"/>
</dbReference>
<evidence type="ECO:0000256" key="3">
    <source>
        <dbReference type="SAM" id="MobiDB-lite"/>
    </source>
</evidence>
<dbReference type="InterPro" id="IPR051677">
    <property type="entry name" value="AfsR-DnrI-RedD_regulator"/>
</dbReference>
<evidence type="ECO:0000313" key="6">
    <source>
        <dbReference type="Proteomes" id="UP000198210"/>
    </source>
</evidence>
<dbReference type="InterPro" id="IPR011990">
    <property type="entry name" value="TPR-like_helical_dom_sf"/>
</dbReference>
<dbReference type="SUPFAM" id="SSF46894">
    <property type="entry name" value="C-terminal effector domain of the bipartite response regulators"/>
    <property type="match status" value="1"/>
</dbReference>
<dbReference type="SUPFAM" id="SSF48452">
    <property type="entry name" value="TPR-like"/>
    <property type="match status" value="1"/>
</dbReference>
<dbReference type="Pfam" id="PF03704">
    <property type="entry name" value="BTAD"/>
    <property type="match status" value="1"/>
</dbReference>
<sequence length="658" mass="69119">MQLEIRLLGTVEVLTDGRVTTPGAAKRKAILAGLALEANRSLSLNQIAEMTWAEDRPASAVANIRSHAAALRRIVGDRLVARTNAYELRLAPHELDVAEFQRLAAEGLSGRTTGDPGQVLERLTAALACWRGPAGDDLPRGTALDNRWASLDEQRLHVFEQLTDARLSVGQHGQLLPELRRHLAAHPLRERAWAQLMLALYRCGDVTGALSAYRDAHDVLSEQLGLDPGEELATLHRAMLDREPELHYEAPNAPVGTTRTSAVPVGTTDPQAVSAGTPDAAATGDPTEPGPVGSAGPQAARVDAALSVGPLVPRELPADLAGFVGRTREVAAVVAAVTAAAPAAVVVAGAVGSGKSALVVRAAHAVADEFPDGQVFVDLAQRPGITPHAMLGRVLRALGVPPADLPEHLDERAGRLRSLLAARRVLIVVDGVTHHAQVRPLIPAGPGSALIVAGQRRLHSLDGVRRVVVGPLGAADAHRLLAGFAGPERLAADPADTAGLIRVCAGSPLALRIVGSRLAGCPGLTLRDLTGQLVDSRRRLDWLAHGDLSVRDRLAAGYAAVCAGDDVAGRLLEVLGSSTQAAALPERAAAQLGVSTHRLRLALENLVDAHLVVRDESDRYRLPALIREFAAELPTRPAGLPASHAHPLTGWRVEPLAA</sequence>
<gene>
    <name evidence="5" type="ORF">GA0074704_4263</name>
</gene>
<keyword evidence="2" id="KW-0804">Transcription</keyword>
<dbReference type="EMBL" id="LT607751">
    <property type="protein sequence ID" value="SCG67175.1"/>
    <property type="molecule type" value="Genomic_DNA"/>
</dbReference>
<dbReference type="PRINTS" id="PR00364">
    <property type="entry name" value="DISEASERSIST"/>
</dbReference>
<dbReference type="GO" id="GO:0006355">
    <property type="term" value="P:regulation of DNA-templated transcription"/>
    <property type="evidence" value="ECO:0007669"/>
    <property type="project" value="InterPro"/>
</dbReference>
<dbReference type="InterPro" id="IPR027417">
    <property type="entry name" value="P-loop_NTPase"/>
</dbReference>
<accession>A0A1C5J9C7</accession>
<dbReference type="InterPro" id="IPR036388">
    <property type="entry name" value="WH-like_DNA-bd_sf"/>
</dbReference>
<organism evidence="5 6">
    <name type="scientific">Micromonospora siamensis</name>
    <dbReference type="NCBI Taxonomy" id="299152"/>
    <lineage>
        <taxon>Bacteria</taxon>
        <taxon>Bacillati</taxon>
        <taxon>Actinomycetota</taxon>
        <taxon>Actinomycetes</taxon>
        <taxon>Micromonosporales</taxon>
        <taxon>Micromonosporaceae</taxon>
        <taxon>Micromonospora</taxon>
    </lineage>
</organism>
<dbReference type="CDD" id="cd15831">
    <property type="entry name" value="BTAD"/>
    <property type="match status" value="1"/>
</dbReference>
<keyword evidence="6" id="KW-1185">Reference proteome</keyword>
<dbReference type="Gene3D" id="1.10.10.10">
    <property type="entry name" value="Winged helix-like DNA-binding domain superfamily/Winged helix DNA-binding domain"/>
    <property type="match status" value="1"/>
</dbReference>
<evidence type="ECO:0000256" key="2">
    <source>
        <dbReference type="ARBA" id="ARBA00023163"/>
    </source>
</evidence>
<evidence type="ECO:0000259" key="4">
    <source>
        <dbReference type="SMART" id="SM01043"/>
    </source>
</evidence>
<dbReference type="RefSeq" id="WP_088972123.1">
    <property type="nucleotide sequence ID" value="NZ_JBHLYF010000004.1"/>
</dbReference>
<keyword evidence="5" id="KW-0238">DNA-binding</keyword>
<dbReference type="Pfam" id="PF20703">
    <property type="entry name" value="nSTAND1"/>
    <property type="match status" value="1"/>
</dbReference>
<dbReference type="PANTHER" id="PTHR35807">
    <property type="entry name" value="TRANSCRIPTIONAL REGULATOR REDD-RELATED"/>
    <property type="match status" value="1"/>
</dbReference>
<keyword evidence="1" id="KW-0805">Transcription regulation</keyword>